<keyword evidence="2" id="KW-0723">Serine/threonine-protein kinase</keyword>
<gene>
    <name evidence="16" type="ORF">I3842_01G010600</name>
</gene>
<dbReference type="PROSITE" id="PS50011">
    <property type="entry name" value="PROTEIN_KINASE_DOM"/>
    <property type="match status" value="1"/>
</dbReference>
<dbReference type="FunFam" id="3.30.200.20:FF:000039">
    <property type="entry name" value="receptor-like protein kinase FERONIA"/>
    <property type="match status" value="1"/>
</dbReference>
<dbReference type="CDD" id="cd14066">
    <property type="entry name" value="STKc_IRAK"/>
    <property type="match status" value="1"/>
</dbReference>
<feature type="binding site" evidence="12">
    <location>
        <position position="514"/>
    </location>
    <ligand>
        <name>ATP</name>
        <dbReference type="ChEBI" id="CHEBI:30616"/>
    </ligand>
</feature>
<keyword evidence="11" id="KW-0325">Glycoprotein</keyword>
<dbReference type="InterPro" id="IPR001245">
    <property type="entry name" value="Ser-Thr/Tyr_kinase_cat_dom"/>
</dbReference>
<comment type="subcellular location">
    <subcellularLocation>
        <location evidence="1">Membrane</location>
        <topology evidence="1">Single-pass type I membrane protein</topology>
    </subcellularLocation>
</comment>
<name>A0A922G0C0_CARIL</name>
<proteinExistence type="predicted"/>
<evidence type="ECO:0000256" key="14">
    <source>
        <dbReference type="SAM" id="SignalP"/>
    </source>
</evidence>
<evidence type="ECO:0000256" key="2">
    <source>
        <dbReference type="ARBA" id="ARBA00022527"/>
    </source>
</evidence>
<accession>A0A922G0C0</accession>
<keyword evidence="5 14" id="KW-0732">Signal</keyword>
<evidence type="ECO:0000256" key="4">
    <source>
        <dbReference type="ARBA" id="ARBA00022692"/>
    </source>
</evidence>
<dbReference type="PANTHER" id="PTHR45631:SF68">
    <property type="entry name" value="REPEAT FAMILY PROTEIN, PUTATIVE, EXPRESSED-RELATED"/>
    <property type="match status" value="1"/>
</dbReference>
<dbReference type="InterPro" id="IPR017441">
    <property type="entry name" value="Protein_kinase_ATP_BS"/>
</dbReference>
<evidence type="ECO:0000256" key="3">
    <source>
        <dbReference type="ARBA" id="ARBA00022679"/>
    </source>
</evidence>
<feature type="signal peptide" evidence="14">
    <location>
        <begin position="1"/>
        <end position="30"/>
    </location>
</feature>
<dbReference type="FunFam" id="1.10.510.10:FF:000252">
    <property type="entry name" value="Receptor-like protein kinase FERONIA"/>
    <property type="match status" value="1"/>
</dbReference>
<dbReference type="PROSITE" id="PS00107">
    <property type="entry name" value="PROTEIN_KINASE_ATP"/>
    <property type="match status" value="1"/>
</dbReference>
<feature type="transmembrane region" description="Helical" evidence="13">
    <location>
        <begin position="409"/>
        <end position="430"/>
    </location>
</feature>
<protein>
    <recommendedName>
        <fullName evidence="15">Protein kinase domain-containing protein</fullName>
    </recommendedName>
</protein>
<sequence>MEVLPSHKLLFRLCLFISLHISSLLVLSSAYSPPDNYFINCGAHSNTSVDTRVFIGDRGFLVGKAETVKNSNPTASTSLDLYQAARIFRQQALYKFNIYQTGTYIVRLHFFVFKSLHTDDLRFNVSLPRFSLLTNYSFQNVTSSPKIEEFLLTIPKGEFKIFFVPYQNSSALVNAIEVFLGPESIIPDEAPYITSQGDKNNYSHLSSKVLHKVHRIDVGADSTSKLDELWRNWDQDDKYLQSPKNEVPKLYKVDTPKYVQERITKYIAPAFVYQIARVFTNSSSNFNFPKITWSFPVNKNSKNFLRVHFSDVVSTTANILWFNLSINRNFSKVINPYNITYETGAIPFYIDFVVDSDGLGFVNVSISKVENSTTQNAFLNGLEILEVVNQSGFTPPREIKVGKKKLSPAIIGLACSGAFFILVILVVLGLKYKKPGHDQILKVPLYGGFSSHSWLTQRGPNASLSPSLNLSLRVPFGKLQHATKNFSAKLLIGEGGFGKVYEGTLKDGRKVAVKRSEPGHGQGLEEFQTEIMVLSQIRHRHLVSLIGYCDERREMILVYEFMKNGTLRDHLYHSDNNSEKSTSRSELSWKQRLEICIGAAKGLHYLHTGPVGGIIHRDVKSTNILLDERYVAKVADFGLSKSGLPDLDNVPTGVKGSFGYLDPEYLTTLQLTKKSDVYSFGVVLLEVLCARPVIIKSPNQQEEVNLAEWGMQWQSKGQLERIIDPVLIGKIKPSSLRIFGDIAEKCLRANSTERPTMEDVLYYLNYALRLQATGMPREPFEESTTTTITSLELQLPVVLNFPADEDDNGLIGEDDSSDIEVSEV</sequence>
<dbReference type="Pfam" id="PF07714">
    <property type="entry name" value="PK_Tyr_Ser-Thr"/>
    <property type="match status" value="1"/>
</dbReference>
<keyword evidence="7" id="KW-0418">Kinase</keyword>
<dbReference type="GO" id="GO:0004674">
    <property type="term" value="F:protein serine/threonine kinase activity"/>
    <property type="evidence" value="ECO:0007669"/>
    <property type="project" value="UniProtKB-KW"/>
</dbReference>
<evidence type="ECO:0000256" key="8">
    <source>
        <dbReference type="ARBA" id="ARBA00022840"/>
    </source>
</evidence>
<evidence type="ECO:0000313" key="16">
    <source>
        <dbReference type="EMBL" id="KAG6729116.1"/>
    </source>
</evidence>
<evidence type="ECO:0000256" key="9">
    <source>
        <dbReference type="ARBA" id="ARBA00022989"/>
    </source>
</evidence>
<dbReference type="InterPro" id="IPR000719">
    <property type="entry name" value="Prot_kinase_dom"/>
</dbReference>
<evidence type="ECO:0000313" key="17">
    <source>
        <dbReference type="Proteomes" id="UP000811246"/>
    </source>
</evidence>
<dbReference type="Proteomes" id="UP000811246">
    <property type="component" value="Chromosome 1"/>
</dbReference>
<dbReference type="EMBL" id="CM031825">
    <property type="protein sequence ID" value="KAG6729116.1"/>
    <property type="molecule type" value="Genomic_DNA"/>
</dbReference>
<dbReference type="SMART" id="SM00220">
    <property type="entry name" value="S_TKc"/>
    <property type="match status" value="1"/>
</dbReference>
<keyword evidence="10 13" id="KW-0472">Membrane</keyword>
<dbReference type="GO" id="GO:0016020">
    <property type="term" value="C:membrane"/>
    <property type="evidence" value="ECO:0007669"/>
    <property type="project" value="UniProtKB-SubCell"/>
</dbReference>
<dbReference type="InterPro" id="IPR008271">
    <property type="entry name" value="Ser/Thr_kinase_AS"/>
</dbReference>
<dbReference type="PANTHER" id="PTHR45631">
    <property type="entry name" value="OS07G0107800 PROTEIN-RELATED"/>
    <property type="match status" value="1"/>
</dbReference>
<feature type="domain" description="Protein kinase" evidence="15">
    <location>
        <begin position="486"/>
        <end position="768"/>
    </location>
</feature>
<evidence type="ECO:0000256" key="5">
    <source>
        <dbReference type="ARBA" id="ARBA00022729"/>
    </source>
</evidence>
<reference evidence="16" key="1">
    <citation type="submission" date="2021-01" db="EMBL/GenBank/DDBJ databases">
        <authorList>
            <person name="Lovell J.T."/>
            <person name="Bentley N."/>
            <person name="Bhattarai G."/>
            <person name="Jenkins J.W."/>
            <person name="Sreedasyam A."/>
            <person name="Alarcon Y."/>
            <person name="Bock C."/>
            <person name="Boston L."/>
            <person name="Carlson J."/>
            <person name="Cervantes K."/>
            <person name="Clermont K."/>
            <person name="Krom N."/>
            <person name="Kubenka K."/>
            <person name="Mamidi S."/>
            <person name="Mattison C."/>
            <person name="Monteros M."/>
            <person name="Pisani C."/>
            <person name="Plott C."/>
            <person name="Rajasekar S."/>
            <person name="Rhein H.S."/>
            <person name="Rohla C."/>
            <person name="Song M."/>
            <person name="Hilaire R.S."/>
            <person name="Shu S."/>
            <person name="Wells L."/>
            <person name="Wang X."/>
            <person name="Webber J."/>
            <person name="Heerema R.J."/>
            <person name="Klein P."/>
            <person name="Conner P."/>
            <person name="Grauke L."/>
            <person name="Grimwood J."/>
            <person name="Schmutz J."/>
            <person name="Randall J.J."/>
        </authorList>
    </citation>
    <scope>NUCLEOTIDE SEQUENCE</scope>
    <source>
        <tissue evidence="16">Leaf</tissue>
    </source>
</reference>
<feature type="chain" id="PRO_5036674983" description="Protein kinase domain-containing protein" evidence="14">
    <location>
        <begin position="31"/>
        <end position="824"/>
    </location>
</feature>
<evidence type="ECO:0000256" key="1">
    <source>
        <dbReference type="ARBA" id="ARBA00004479"/>
    </source>
</evidence>
<dbReference type="InterPro" id="IPR024788">
    <property type="entry name" value="Malectin-like_Carb-bd_dom"/>
</dbReference>
<evidence type="ECO:0000256" key="10">
    <source>
        <dbReference type="ARBA" id="ARBA00023136"/>
    </source>
</evidence>
<dbReference type="GO" id="GO:0005524">
    <property type="term" value="F:ATP binding"/>
    <property type="evidence" value="ECO:0007669"/>
    <property type="project" value="UniProtKB-UniRule"/>
</dbReference>
<dbReference type="AlphaFoldDB" id="A0A922G0C0"/>
<keyword evidence="4 13" id="KW-0812">Transmembrane</keyword>
<evidence type="ECO:0000259" key="15">
    <source>
        <dbReference type="PROSITE" id="PS50011"/>
    </source>
</evidence>
<evidence type="ECO:0000256" key="6">
    <source>
        <dbReference type="ARBA" id="ARBA00022741"/>
    </source>
</evidence>
<evidence type="ECO:0000256" key="7">
    <source>
        <dbReference type="ARBA" id="ARBA00022777"/>
    </source>
</evidence>
<comment type="caution">
    <text evidence="16">The sequence shown here is derived from an EMBL/GenBank/DDBJ whole genome shotgun (WGS) entry which is preliminary data.</text>
</comment>
<evidence type="ECO:0000256" key="13">
    <source>
        <dbReference type="SAM" id="Phobius"/>
    </source>
</evidence>
<dbReference type="Pfam" id="PF12819">
    <property type="entry name" value="Malectin_like"/>
    <property type="match status" value="1"/>
</dbReference>
<keyword evidence="6 12" id="KW-0547">Nucleotide-binding</keyword>
<keyword evidence="8 12" id="KW-0067">ATP-binding</keyword>
<keyword evidence="3" id="KW-0808">Transferase</keyword>
<dbReference type="PROSITE" id="PS00108">
    <property type="entry name" value="PROTEIN_KINASE_ST"/>
    <property type="match status" value="1"/>
</dbReference>
<evidence type="ECO:0000256" key="11">
    <source>
        <dbReference type="ARBA" id="ARBA00023180"/>
    </source>
</evidence>
<keyword evidence="9 13" id="KW-1133">Transmembrane helix</keyword>
<evidence type="ECO:0000256" key="12">
    <source>
        <dbReference type="PROSITE-ProRule" id="PRU10141"/>
    </source>
</evidence>
<organism evidence="16 17">
    <name type="scientific">Carya illinoinensis</name>
    <name type="common">Pecan</name>
    <dbReference type="NCBI Taxonomy" id="32201"/>
    <lineage>
        <taxon>Eukaryota</taxon>
        <taxon>Viridiplantae</taxon>
        <taxon>Streptophyta</taxon>
        <taxon>Embryophyta</taxon>
        <taxon>Tracheophyta</taxon>
        <taxon>Spermatophyta</taxon>
        <taxon>Magnoliopsida</taxon>
        <taxon>eudicotyledons</taxon>
        <taxon>Gunneridae</taxon>
        <taxon>Pentapetalae</taxon>
        <taxon>rosids</taxon>
        <taxon>fabids</taxon>
        <taxon>Fagales</taxon>
        <taxon>Juglandaceae</taxon>
        <taxon>Carya</taxon>
    </lineage>
</organism>